<keyword evidence="2" id="KW-1185">Reference proteome</keyword>
<protein>
    <submittedName>
        <fullName evidence="1">Uncharacterized protein</fullName>
    </submittedName>
</protein>
<name>L1MKF6_9CORY</name>
<gene>
    <name evidence="1" type="ORF">HMPREF9997_00553</name>
</gene>
<accession>L1MKF6</accession>
<sequence>MPDQESFPPYNSSGYHTYFLTTMPQICFSTPLPGGFRKNDYRKLLASNLTA</sequence>
<dbReference type="AlphaFoldDB" id="L1MKF6"/>
<dbReference type="EMBL" id="AMEM01000010">
    <property type="protein sequence ID" value="EKX91712.1"/>
    <property type="molecule type" value="Genomic_DNA"/>
</dbReference>
<reference evidence="1 2" key="1">
    <citation type="submission" date="2012-05" db="EMBL/GenBank/DDBJ databases">
        <authorList>
            <person name="Weinstock G."/>
            <person name="Sodergren E."/>
            <person name="Lobos E.A."/>
            <person name="Fulton L."/>
            <person name="Fulton R."/>
            <person name="Courtney L."/>
            <person name="Fronick C."/>
            <person name="O'Laughlin M."/>
            <person name="Godfrey J."/>
            <person name="Wilson R.M."/>
            <person name="Miner T."/>
            <person name="Farmer C."/>
            <person name="Delehaunty K."/>
            <person name="Cordes M."/>
            <person name="Minx P."/>
            <person name="Tomlinson C."/>
            <person name="Chen J."/>
            <person name="Wollam A."/>
            <person name="Pepin K.H."/>
            <person name="Bhonagiri V."/>
            <person name="Zhang X."/>
            <person name="Suruliraj S."/>
            <person name="Warren W."/>
            <person name="Mitreva M."/>
            <person name="Mardis E.R."/>
            <person name="Wilson R.K."/>
        </authorList>
    </citation>
    <scope>NUCLEOTIDE SEQUENCE [LARGE SCALE GENOMIC DNA]</scope>
    <source>
        <strain evidence="1 2">F0235</strain>
    </source>
</reference>
<evidence type="ECO:0000313" key="1">
    <source>
        <dbReference type="EMBL" id="EKX91712.1"/>
    </source>
</evidence>
<dbReference type="HOGENOM" id="CLU_3097797_0_0_11"/>
<dbReference type="Proteomes" id="UP000010445">
    <property type="component" value="Unassembled WGS sequence"/>
</dbReference>
<comment type="caution">
    <text evidence="1">The sequence shown here is derived from an EMBL/GenBank/DDBJ whole genome shotgun (WGS) entry which is preliminary data.</text>
</comment>
<evidence type="ECO:0000313" key="2">
    <source>
        <dbReference type="Proteomes" id="UP000010445"/>
    </source>
</evidence>
<organism evidence="1 2">
    <name type="scientific">Corynebacterium durum F0235</name>
    <dbReference type="NCBI Taxonomy" id="1035195"/>
    <lineage>
        <taxon>Bacteria</taxon>
        <taxon>Bacillati</taxon>
        <taxon>Actinomycetota</taxon>
        <taxon>Actinomycetes</taxon>
        <taxon>Mycobacteriales</taxon>
        <taxon>Corynebacteriaceae</taxon>
        <taxon>Corynebacterium</taxon>
    </lineage>
</organism>
<proteinExistence type="predicted"/>